<feature type="compositionally biased region" description="Basic and acidic residues" evidence="1">
    <location>
        <begin position="141"/>
        <end position="156"/>
    </location>
</feature>
<protein>
    <submittedName>
        <fullName evidence="2">Uncharacterized protein</fullName>
    </submittedName>
</protein>
<organism evidence="2 3">
    <name type="scientific">Monilinia fructigena</name>
    <dbReference type="NCBI Taxonomy" id="38457"/>
    <lineage>
        <taxon>Eukaryota</taxon>
        <taxon>Fungi</taxon>
        <taxon>Dikarya</taxon>
        <taxon>Ascomycota</taxon>
        <taxon>Pezizomycotina</taxon>
        <taxon>Leotiomycetes</taxon>
        <taxon>Helotiales</taxon>
        <taxon>Sclerotiniaceae</taxon>
        <taxon>Monilinia</taxon>
    </lineage>
</organism>
<comment type="caution">
    <text evidence="2">The sequence shown here is derived from an EMBL/GenBank/DDBJ whole genome shotgun (WGS) entry which is preliminary data.</text>
</comment>
<feature type="compositionally biased region" description="Basic and acidic residues" evidence="1">
    <location>
        <begin position="1"/>
        <end position="31"/>
    </location>
</feature>
<dbReference type="EMBL" id="QKRW01000090">
    <property type="protein sequence ID" value="RAL58279.1"/>
    <property type="molecule type" value="Genomic_DNA"/>
</dbReference>
<sequence>MDNRSHVSPHDTMDRPNSEHSKEHPIDEIIPKDSQGAVSKDDAIKYSEPIAIQSTPTKPTDRQSSRIELSLLPNTDFSPDNSQNITQSPTSLQPQLPGMDLSIPERAAHLPRDHSKNISEASSEKKTEGSYPQIPLSVSAEKPEVDTKDKNSKSELNHNVVPSIDPIETEILPDAHSAEDDSSISPKN</sequence>
<evidence type="ECO:0000313" key="3">
    <source>
        <dbReference type="Proteomes" id="UP000249056"/>
    </source>
</evidence>
<feature type="compositionally biased region" description="Polar residues" evidence="1">
    <location>
        <begin position="72"/>
        <end position="94"/>
    </location>
</feature>
<evidence type="ECO:0000313" key="2">
    <source>
        <dbReference type="EMBL" id="RAL58279.1"/>
    </source>
</evidence>
<accession>A0A395IIQ4</accession>
<feature type="compositionally biased region" description="Basic and acidic residues" evidence="1">
    <location>
        <begin position="106"/>
        <end position="128"/>
    </location>
</feature>
<dbReference type="AlphaFoldDB" id="A0A395IIQ4"/>
<keyword evidence="3" id="KW-1185">Reference proteome</keyword>
<reference evidence="2 3" key="1">
    <citation type="submission" date="2018-06" db="EMBL/GenBank/DDBJ databases">
        <title>Genome Sequence of the Brown Rot Fungal Pathogen Monilinia fructigena.</title>
        <authorList>
            <person name="Landi L."/>
            <person name="De Miccolis Angelini R.M."/>
            <person name="Pollastro S."/>
            <person name="Abate D."/>
            <person name="Faretra F."/>
            <person name="Romanazzi G."/>
        </authorList>
    </citation>
    <scope>NUCLEOTIDE SEQUENCE [LARGE SCALE GENOMIC DNA]</scope>
    <source>
        <strain evidence="2 3">Mfrg269</strain>
    </source>
</reference>
<feature type="region of interest" description="Disordered" evidence="1">
    <location>
        <begin position="1"/>
        <end position="188"/>
    </location>
</feature>
<name>A0A395IIQ4_9HELO</name>
<evidence type="ECO:0000256" key="1">
    <source>
        <dbReference type="SAM" id="MobiDB-lite"/>
    </source>
</evidence>
<gene>
    <name evidence="2" type="ORF">DID88_002234</name>
</gene>
<proteinExistence type="predicted"/>
<dbReference type="Proteomes" id="UP000249056">
    <property type="component" value="Unassembled WGS sequence"/>
</dbReference>